<evidence type="ECO:0000256" key="3">
    <source>
        <dbReference type="ARBA" id="ARBA00022989"/>
    </source>
</evidence>
<accession>A0A2A2SHB3</accession>
<gene>
    <name evidence="7" type="ORF">CKY28_03245</name>
</gene>
<evidence type="ECO:0000259" key="6">
    <source>
        <dbReference type="Pfam" id="PF01957"/>
    </source>
</evidence>
<dbReference type="InterPro" id="IPR052165">
    <property type="entry name" value="Membrane_assoc_protease"/>
</dbReference>
<evidence type="ECO:0000256" key="4">
    <source>
        <dbReference type="ARBA" id="ARBA00023136"/>
    </source>
</evidence>
<dbReference type="AlphaFoldDB" id="A0A2A2SHB3"/>
<comment type="subcellular location">
    <subcellularLocation>
        <location evidence="1">Membrane</location>
        <topology evidence="1">Multi-pass membrane protein</topology>
    </subcellularLocation>
</comment>
<name>A0A2A2SHB3_9SPHN</name>
<dbReference type="GO" id="GO:0005886">
    <property type="term" value="C:plasma membrane"/>
    <property type="evidence" value="ECO:0007669"/>
    <property type="project" value="TreeGrafter"/>
</dbReference>
<dbReference type="Proteomes" id="UP000218151">
    <property type="component" value="Unassembled WGS sequence"/>
</dbReference>
<sequence>MSLDDLSGAGAWFLLALALGLAELFAPGVFLVFVAFAAAITGAILLAVPDLPLIGQLVSFALWSGVAVFVGRRWYHENPVESDDALLNDRAARLLGQVVTVVDPIEHGRGRVRVGDSVWLARGPETVAGERVRVVAVDGAMLVVEAL</sequence>
<evidence type="ECO:0000256" key="2">
    <source>
        <dbReference type="ARBA" id="ARBA00022692"/>
    </source>
</evidence>
<feature type="domain" description="NfeD-like C-terminal" evidence="6">
    <location>
        <begin position="92"/>
        <end position="145"/>
    </location>
</feature>
<keyword evidence="8" id="KW-1185">Reference proteome</keyword>
<dbReference type="OrthoDB" id="9810336at2"/>
<evidence type="ECO:0000256" key="1">
    <source>
        <dbReference type="ARBA" id="ARBA00004141"/>
    </source>
</evidence>
<dbReference type="EMBL" id="NSLI01000002">
    <property type="protein sequence ID" value="PAX08421.1"/>
    <property type="molecule type" value="Genomic_DNA"/>
</dbReference>
<keyword evidence="2 5" id="KW-0812">Transmembrane</keyword>
<evidence type="ECO:0000313" key="8">
    <source>
        <dbReference type="Proteomes" id="UP000218151"/>
    </source>
</evidence>
<keyword evidence="4 5" id="KW-0472">Membrane</keyword>
<protein>
    <recommendedName>
        <fullName evidence="6">NfeD-like C-terminal domain-containing protein</fullName>
    </recommendedName>
</protein>
<keyword evidence="3 5" id="KW-1133">Transmembrane helix</keyword>
<reference evidence="8" key="1">
    <citation type="submission" date="2017-09" db="EMBL/GenBank/DDBJ databases">
        <authorList>
            <person name="Feng G."/>
            <person name="Zhu H."/>
        </authorList>
    </citation>
    <scope>NUCLEOTIDE SEQUENCE [LARGE SCALE GENOMIC DNA]</scope>
    <source>
        <strain evidence="8">1PNM-20</strain>
    </source>
</reference>
<dbReference type="InterPro" id="IPR012340">
    <property type="entry name" value="NA-bd_OB-fold"/>
</dbReference>
<evidence type="ECO:0000256" key="5">
    <source>
        <dbReference type="SAM" id="Phobius"/>
    </source>
</evidence>
<dbReference type="RefSeq" id="WP_095996931.1">
    <property type="nucleotide sequence ID" value="NZ_NSLI01000002.1"/>
</dbReference>
<evidence type="ECO:0000313" key="7">
    <source>
        <dbReference type="EMBL" id="PAX08421.1"/>
    </source>
</evidence>
<organism evidence="7 8">
    <name type="scientific">Sphingomonas lenta</name>
    <dbReference type="NCBI Taxonomy" id="1141887"/>
    <lineage>
        <taxon>Bacteria</taxon>
        <taxon>Pseudomonadati</taxon>
        <taxon>Pseudomonadota</taxon>
        <taxon>Alphaproteobacteria</taxon>
        <taxon>Sphingomonadales</taxon>
        <taxon>Sphingomonadaceae</taxon>
        <taxon>Sphingomonas</taxon>
    </lineage>
</organism>
<proteinExistence type="predicted"/>
<dbReference type="InterPro" id="IPR002810">
    <property type="entry name" value="NfeD-like_C"/>
</dbReference>
<dbReference type="SUPFAM" id="SSF141322">
    <property type="entry name" value="NfeD domain-like"/>
    <property type="match status" value="1"/>
</dbReference>
<dbReference type="PANTHER" id="PTHR33507:SF3">
    <property type="entry name" value="INNER MEMBRANE PROTEIN YBBJ"/>
    <property type="match status" value="1"/>
</dbReference>
<dbReference type="Gene3D" id="2.40.50.140">
    <property type="entry name" value="Nucleic acid-binding proteins"/>
    <property type="match status" value="1"/>
</dbReference>
<feature type="transmembrane region" description="Helical" evidence="5">
    <location>
        <begin position="53"/>
        <end position="71"/>
    </location>
</feature>
<comment type="caution">
    <text evidence="7">The sequence shown here is derived from an EMBL/GenBank/DDBJ whole genome shotgun (WGS) entry which is preliminary data.</text>
</comment>
<dbReference type="PANTHER" id="PTHR33507">
    <property type="entry name" value="INNER MEMBRANE PROTEIN YBBJ"/>
    <property type="match status" value="1"/>
</dbReference>
<dbReference type="Pfam" id="PF01957">
    <property type="entry name" value="NfeD"/>
    <property type="match status" value="1"/>
</dbReference>